<keyword evidence="1" id="KW-0479">Metal-binding</keyword>
<evidence type="ECO:0000256" key="6">
    <source>
        <dbReference type="SAM" id="MobiDB-lite"/>
    </source>
</evidence>
<dbReference type="OrthoDB" id="20872at2759"/>
<feature type="compositionally biased region" description="Low complexity" evidence="6">
    <location>
        <begin position="596"/>
        <end position="606"/>
    </location>
</feature>
<dbReference type="PANTHER" id="PTHR46462:SF3">
    <property type="entry name" value="UPSET, ISOFORM A"/>
    <property type="match status" value="1"/>
</dbReference>
<dbReference type="EMBL" id="HE612864">
    <property type="protein sequence ID" value="CCE64589.1"/>
    <property type="molecule type" value="Genomic_DNA"/>
</dbReference>
<dbReference type="InterPro" id="IPR046341">
    <property type="entry name" value="SET_dom_sf"/>
</dbReference>
<dbReference type="InterPro" id="IPR019786">
    <property type="entry name" value="Zinc_finger_PHD-type_CS"/>
</dbReference>
<dbReference type="GO" id="GO:0006325">
    <property type="term" value="P:chromatin organization"/>
    <property type="evidence" value="ECO:0007669"/>
    <property type="project" value="UniProtKB-KW"/>
</dbReference>
<feature type="compositionally biased region" description="Polar residues" evidence="6">
    <location>
        <begin position="29"/>
        <end position="46"/>
    </location>
</feature>
<dbReference type="Pfam" id="PF00856">
    <property type="entry name" value="SET"/>
    <property type="match status" value="1"/>
</dbReference>
<evidence type="ECO:0000313" key="8">
    <source>
        <dbReference type="EMBL" id="CCE64589.1"/>
    </source>
</evidence>
<evidence type="ECO:0000256" key="1">
    <source>
        <dbReference type="ARBA" id="ARBA00022723"/>
    </source>
</evidence>
<dbReference type="PROSITE" id="PS50280">
    <property type="entry name" value="SET"/>
    <property type="match status" value="1"/>
</dbReference>
<name>G8BXG1_TETPH</name>
<evidence type="ECO:0000256" key="5">
    <source>
        <dbReference type="SAM" id="Coils"/>
    </source>
</evidence>
<dbReference type="Gene3D" id="3.30.40.10">
    <property type="entry name" value="Zinc/RING finger domain, C3HC4 (zinc finger)"/>
    <property type="match status" value="1"/>
</dbReference>
<dbReference type="Proteomes" id="UP000005666">
    <property type="component" value="Chromosome 9"/>
</dbReference>
<dbReference type="InterPro" id="IPR013083">
    <property type="entry name" value="Znf_RING/FYVE/PHD"/>
</dbReference>
<evidence type="ECO:0000256" key="4">
    <source>
        <dbReference type="ARBA" id="ARBA00022853"/>
    </source>
</evidence>
<dbReference type="GO" id="GO:0006355">
    <property type="term" value="P:regulation of DNA-templated transcription"/>
    <property type="evidence" value="ECO:0007669"/>
    <property type="project" value="TreeGrafter"/>
</dbReference>
<dbReference type="eggNOG" id="KOG1844">
    <property type="taxonomic scope" value="Eukaryota"/>
</dbReference>
<gene>
    <name evidence="8" type="primary">TPHA0I00830</name>
    <name evidence="8" type="ordered locus">TPHA_0I00830</name>
</gene>
<dbReference type="HOGENOM" id="CLU_017047_1_0_1"/>
<accession>G8BXG1</accession>
<proteinExistence type="predicted"/>
<dbReference type="GO" id="GO:0008270">
    <property type="term" value="F:zinc ion binding"/>
    <property type="evidence" value="ECO:0007669"/>
    <property type="project" value="UniProtKB-KW"/>
</dbReference>
<dbReference type="Gene3D" id="2.170.270.10">
    <property type="entry name" value="SET domain"/>
    <property type="match status" value="1"/>
</dbReference>
<dbReference type="GeneID" id="11534485"/>
<feature type="region of interest" description="Disordered" evidence="6">
    <location>
        <begin position="27"/>
        <end position="46"/>
    </location>
</feature>
<evidence type="ECO:0000256" key="3">
    <source>
        <dbReference type="ARBA" id="ARBA00022833"/>
    </source>
</evidence>
<dbReference type="GO" id="GO:0070210">
    <property type="term" value="C:Rpd3L-Expanded complex"/>
    <property type="evidence" value="ECO:0007669"/>
    <property type="project" value="TreeGrafter"/>
</dbReference>
<protein>
    <recommendedName>
        <fullName evidence="7">SET domain-containing protein</fullName>
    </recommendedName>
</protein>
<dbReference type="SUPFAM" id="SSF82199">
    <property type="entry name" value="SET domain"/>
    <property type="match status" value="1"/>
</dbReference>
<keyword evidence="9" id="KW-1185">Reference proteome</keyword>
<dbReference type="GO" id="GO:0034967">
    <property type="term" value="C:Set3 complex"/>
    <property type="evidence" value="ECO:0007669"/>
    <property type="project" value="TreeGrafter"/>
</dbReference>
<organism evidence="8 9">
    <name type="scientific">Tetrapisispora phaffii (strain ATCC 24235 / CBS 4417 / NBRC 1672 / NRRL Y-8282 / UCD 70-5)</name>
    <name type="common">Yeast</name>
    <name type="synonym">Fabospora phaffii</name>
    <dbReference type="NCBI Taxonomy" id="1071381"/>
    <lineage>
        <taxon>Eukaryota</taxon>
        <taxon>Fungi</taxon>
        <taxon>Dikarya</taxon>
        <taxon>Ascomycota</taxon>
        <taxon>Saccharomycotina</taxon>
        <taxon>Saccharomycetes</taxon>
        <taxon>Saccharomycetales</taxon>
        <taxon>Saccharomycetaceae</taxon>
        <taxon>Tetrapisispora</taxon>
    </lineage>
</organism>
<dbReference type="InterPro" id="IPR001965">
    <property type="entry name" value="Znf_PHD"/>
</dbReference>
<evidence type="ECO:0000313" key="9">
    <source>
        <dbReference type="Proteomes" id="UP000005666"/>
    </source>
</evidence>
<dbReference type="InterPro" id="IPR011011">
    <property type="entry name" value="Znf_FYVE_PHD"/>
</dbReference>
<dbReference type="PROSITE" id="PS01359">
    <property type="entry name" value="ZF_PHD_1"/>
    <property type="match status" value="1"/>
</dbReference>
<dbReference type="SMART" id="SM00317">
    <property type="entry name" value="SET"/>
    <property type="match status" value="1"/>
</dbReference>
<keyword evidence="3" id="KW-0862">Zinc</keyword>
<dbReference type="InterPro" id="IPR001214">
    <property type="entry name" value="SET_dom"/>
</dbReference>
<dbReference type="KEGG" id="tpf:TPHA_0I00830"/>
<keyword evidence="5" id="KW-0175">Coiled coil</keyword>
<keyword evidence="2" id="KW-0863">Zinc-finger</keyword>
<evidence type="ECO:0000256" key="2">
    <source>
        <dbReference type="ARBA" id="ARBA00022771"/>
    </source>
</evidence>
<reference evidence="8 9" key="1">
    <citation type="journal article" date="2011" name="Proc. Natl. Acad. Sci. U.S.A.">
        <title>Evolutionary erosion of yeast sex chromosomes by mating-type switching accidents.</title>
        <authorList>
            <person name="Gordon J.L."/>
            <person name="Armisen D."/>
            <person name="Proux-Wera E."/>
            <person name="Oheigeartaigh S.S."/>
            <person name="Byrne K.P."/>
            <person name="Wolfe K.H."/>
        </authorList>
    </citation>
    <scope>NUCLEOTIDE SEQUENCE [LARGE SCALE GENOMIC DNA]</scope>
    <source>
        <strain evidence="9">ATCC 24235 / CBS 4417 / NBRC 1672 / NRRL Y-8282 / UCD 70-5</strain>
    </source>
</reference>
<sequence>MSKNIEDKSILEDASTLLMFSKSKRDSSNDFAMSRNSSISLSPMNNVNSNAKFDNDTTKEAAAAAAAALAKAATIPLPLKRKEKELTRINRKRSKLKENFNSTKAKEARPSWPVPDYYIVDKDDGIITCICEINEENSATIQCHNCNRWQHKSCYKLNDEDVIETLFFCNVCRPRLKKKDIISAKNLQKLKATKQPSLNTILTTNTQTTESDKGTEQSTVSDIKTDNILHHPNFMKLEKSKYTDKYVKVFIKKHLDDDWVIQHNKNKDCLNLNMPVEVKAYTNKSTNGSNGNTSNAGHTSNKVGLFIKTNCHTGDLIHEVTGEIDFQKSYLLDPKNHYRIWATPKPKVFFHAHWPIHIDARLSGNLTRFLRYSCKPNVELATIRTTDSKENEPPVLFALRALRDISMDEELHIAWQWDLRHPIWQIINESKNLDSLNEVDKYWLIHSVDAVLRNCECACGSDPNCNLLKVKQYSENFYKQANSKMNNRYRLSELLNNFPKRKSTDQGSFENKSVSQVPLLRSDDTHSTIGNSSVTYAREQTLSNALVKANETHKCHNKWLSGAKNNILKQNNTSTIIRGPVNDTEVVKTKIKEQNSSRSESFSSSSTAIASDGDDVKEDDLSSLKMF</sequence>
<dbReference type="Pfam" id="PF20826">
    <property type="entry name" value="PHD_5"/>
    <property type="match status" value="1"/>
</dbReference>
<dbReference type="STRING" id="1071381.G8BXG1"/>
<feature type="domain" description="SET" evidence="7">
    <location>
        <begin position="274"/>
        <end position="416"/>
    </location>
</feature>
<dbReference type="SMART" id="SM00249">
    <property type="entry name" value="PHD"/>
    <property type="match status" value="1"/>
</dbReference>
<dbReference type="SUPFAM" id="SSF57903">
    <property type="entry name" value="FYVE/PHD zinc finger"/>
    <property type="match status" value="1"/>
</dbReference>
<evidence type="ECO:0000259" key="7">
    <source>
        <dbReference type="PROSITE" id="PS50280"/>
    </source>
</evidence>
<dbReference type="RefSeq" id="XP_003687023.1">
    <property type="nucleotide sequence ID" value="XM_003686975.1"/>
</dbReference>
<feature type="region of interest" description="Disordered" evidence="6">
    <location>
        <begin position="591"/>
        <end position="627"/>
    </location>
</feature>
<keyword evidence="4" id="KW-0156">Chromatin regulator</keyword>
<feature type="coiled-coil region" evidence="5">
    <location>
        <begin position="79"/>
        <end position="106"/>
    </location>
</feature>
<dbReference type="PANTHER" id="PTHR46462">
    <property type="entry name" value="UPSET, ISOFORM A"/>
    <property type="match status" value="1"/>
</dbReference>
<dbReference type="AlphaFoldDB" id="G8BXG1"/>